<feature type="domain" description="N-acetyltransferase" evidence="1">
    <location>
        <begin position="15"/>
        <end position="148"/>
    </location>
</feature>
<dbReference type="Pfam" id="PF00583">
    <property type="entry name" value="Acetyltransf_1"/>
    <property type="match status" value="1"/>
</dbReference>
<sequence length="159" mass="17538">MTAVITEPTAPAVERLLLACSPTSLGRRFFLPGRPDPRDVWRRYRRYLLAGHRALAWVDGAPAGLLNLVPTEPAVAELGLLVADPWQRQGVGSELAHWLWRSRCWAGRTVHATVQPDNAAARALLHKQGFTAVASFEQSEQEYSRLAPGTMTDVMEVVA</sequence>
<reference evidence="3" key="1">
    <citation type="journal article" date="2019" name="Int. J. Syst. Evol. Microbiol.">
        <title>The Global Catalogue of Microorganisms (GCM) 10K type strain sequencing project: providing services to taxonomists for standard genome sequencing and annotation.</title>
        <authorList>
            <consortium name="The Broad Institute Genomics Platform"/>
            <consortium name="The Broad Institute Genome Sequencing Center for Infectious Disease"/>
            <person name="Wu L."/>
            <person name="Ma J."/>
        </authorList>
    </citation>
    <scope>NUCLEOTIDE SEQUENCE [LARGE SCALE GENOMIC DNA]</scope>
    <source>
        <strain evidence="3">JCM 18054</strain>
    </source>
</reference>
<dbReference type="RefSeq" id="WP_346054941.1">
    <property type="nucleotide sequence ID" value="NZ_BAABIB010000088.1"/>
</dbReference>
<evidence type="ECO:0000259" key="1">
    <source>
        <dbReference type="PROSITE" id="PS51186"/>
    </source>
</evidence>
<dbReference type="InterPro" id="IPR016181">
    <property type="entry name" value="Acyl_CoA_acyltransferase"/>
</dbReference>
<dbReference type="Proteomes" id="UP001500192">
    <property type="component" value="Unassembled WGS sequence"/>
</dbReference>
<comment type="caution">
    <text evidence="2">The sequence shown here is derived from an EMBL/GenBank/DDBJ whole genome shotgun (WGS) entry which is preliminary data.</text>
</comment>
<protein>
    <recommendedName>
        <fullName evidence="1">N-acetyltransferase domain-containing protein</fullName>
    </recommendedName>
</protein>
<name>A0ABP9QZ49_9PSEU</name>
<gene>
    <name evidence="2" type="ORF">GCM10023214_47190</name>
</gene>
<dbReference type="EMBL" id="BAABIB010000088">
    <property type="protein sequence ID" value="GAA5169726.1"/>
    <property type="molecule type" value="Genomic_DNA"/>
</dbReference>
<evidence type="ECO:0000313" key="3">
    <source>
        <dbReference type="Proteomes" id="UP001500192"/>
    </source>
</evidence>
<dbReference type="Gene3D" id="3.40.630.30">
    <property type="match status" value="1"/>
</dbReference>
<accession>A0ABP9QZ49</accession>
<dbReference type="PROSITE" id="PS51186">
    <property type="entry name" value="GNAT"/>
    <property type="match status" value="1"/>
</dbReference>
<evidence type="ECO:0000313" key="2">
    <source>
        <dbReference type="EMBL" id="GAA5169726.1"/>
    </source>
</evidence>
<dbReference type="InterPro" id="IPR000182">
    <property type="entry name" value="GNAT_dom"/>
</dbReference>
<organism evidence="2 3">
    <name type="scientific">Amycolatopsis dongchuanensis</name>
    <dbReference type="NCBI Taxonomy" id="1070866"/>
    <lineage>
        <taxon>Bacteria</taxon>
        <taxon>Bacillati</taxon>
        <taxon>Actinomycetota</taxon>
        <taxon>Actinomycetes</taxon>
        <taxon>Pseudonocardiales</taxon>
        <taxon>Pseudonocardiaceae</taxon>
        <taxon>Amycolatopsis</taxon>
    </lineage>
</organism>
<keyword evidence="3" id="KW-1185">Reference proteome</keyword>
<proteinExistence type="predicted"/>
<dbReference type="SUPFAM" id="SSF55729">
    <property type="entry name" value="Acyl-CoA N-acyltransferases (Nat)"/>
    <property type="match status" value="1"/>
</dbReference>